<dbReference type="AlphaFoldDB" id="A0A4R5AF43"/>
<keyword evidence="1" id="KW-0812">Transmembrane</keyword>
<reference evidence="2 3" key="1">
    <citation type="submission" date="2019-03" db="EMBL/GenBank/DDBJ databases">
        <title>Draft genome sequences of novel Actinobacteria.</title>
        <authorList>
            <person name="Sahin N."/>
            <person name="Ay H."/>
            <person name="Saygin H."/>
        </authorList>
    </citation>
    <scope>NUCLEOTIDE SEQUENCE [LARGE SCALE GENOMIC DNA]</scope>
    <source>
        <strain evidence="2 3">H3C3</strain>
    </source>
</reference>
<gene>
    <name evidence="2" type="ORF">E1298_35970</name>
</gene>
<name>A0A4R5AF43_9ACTN</name>
<proteinExistence type="predicted"/>
<evidence type="ECO:0000313" key="2">
    <source>
        <dbReference type="EMBL" id="TDD71178.1"/>
    </source>
</evidence>
<evidence type="ECO:0000256" key="1">
    <source>
        <dbReference type="SAM" id="Phobius"/>
    </source>
</evidence>
<dbReference type="Proteomes" id="UP000294513">
    <property type="component" value="Unassembled WGS sequence"/>
</dbReference>
<dbReference type="RefSeq" id="WP_131901380.1">
    <property type="nucleotide sequence ID" value="NZ_SMKU01000292.1"/>
</dbReference>
<comment type="caution">
    <text evidence="2">The sequence shown here is derived from an EMBL/GenBank/DDBJ whole genome shotgun (WGS) entry which is preliminary data.</text>
</comment>
<keyword evidence="3" id="KW-1185">Reference proteome</keyword>
<evidence type="ECO:0008006" key="4">
    <source>
        <dbReference type="Google" id="ProtNLM"/>
    </source>
</evidence>
<feature type="transmembrane region" description="Helical" evidence="1">
    <location>
        <begin position="6"/>
        <end position="21"/>
    </location>
</feature>
<keyword evidence="1" id="KW-1133">Transmembrane helix</keyword>
<keyword evidence="1" id="KW-0472">Membrane</keyword>
<dbReference type="OrthoDB" id="5196499at2"/>
<accession>A0A4R5AF43</accession>
<dbReference type="EMBL" id="SMKU01000292">
    <property type="protein sequence ID" value="TDD71178.1"/>
    <property type="molecule type" value="Genomic_DNA"/>
</dbReference>
<organism evidence="2 3">
    <name type="scientific">Actinomadura rubrisoli</name>
    <dbReference type="NCBI Taxonomy" id="2530368"/>
    <lineage>
        <taxon>Bacteria</taxon>
        <taxon>Bacillati</taxon>
        <taxon>Actinomycetota</taxon>
        <taxon>Actinomycetes</taxon>
        <taxon>Streptosporangiales</taxon>
        <taxon>Thermomonosporaceae</taxon>
        <taxon>Actinomadura</taxon>
    </lineage>
</organism>
<protein>
    <recommendedName>
        <fullName evidence="4">Integral membrane protein</fullName>
    </recommendedName>
</protein>
<sequence>MLNEVFPVVGGILLGLLIVGVRQSLRLWVAVPAAVVIGFLATVVSGEFRMGWEFLLIDIPLVAVAAVATVMVVRLVRRRAAGA</sequence>
<feature type="transmembrane region" description="Helical" evidence="1">
    <location>
        <begin position="28"/>
        <end position="48"/>
    </location>
</feature>
<feature type="transmembrane region" description="Helical" evidence="1">
    <location>
        <begin position="54"/>
        <end position="76"/>
    </location>
</feature>
<evidence type="ECO:0000313" key="3">
    <source>
        <dbReference type="Proteomes" id="UP000294513"/>
    </source>
</evidence>